<organism evidence="9 10">
    <name type="scientific">Mortierella polycephala</name>
    <dbReference type="NCBI Taxonomy" id="41804"/>
    <lineage>
        <taxon>Eukaryota</taxon>
        <taxon>Fungi</taxon>
        <taxon>Fungi incertae sedis</taxon>
        <taxon>Mucoromycota</taxon>
        <taxon>Mortierellomycotina</taxon>
        <taxon>Mortierellomycetes</taxon>
        <taxon>Mortierellales</taxon>
        <taxon>Mortierellaceae</taxon>
        <taxon>Mortierella</taxon>
    </lineage>
</organism>
<evidence type="ECO:0008006" key="11">
    <source>
        <dbReference type="Google" id="ProtNLM"/>
    </source>
</evidence>
<evidence type="ECO:0000256" key="2">
    <source>
        <dbReference type="ARBA" id="ARBA00022692"/>
    </source>
</evidence>
<evidence type="ECO:0000256" key="7">
    <source>
        <dbReference type="SAM" id="MobiDB-lite"/>
    </source>
</evidence>
<feature type="transmembrane region" description="Helical" evidence="8">
    <location>
        <begin position="304"/>
        <end position="320"/>
    </location>
</feature>
<sequence>MPMKIHLSNVAGSLSILCWFIVFTPQFWINYKRQSGESLSLVFLYIWLAGDVMNLIGATMENLLLTMRILAWYYTIADIALIGQIFYYRKTSVKASFESVITHSSPEVLSTHAQHHHGEHAPLVGGVTATTNYAAISPSQHVHENEHDRVIHEAAMVANATAAAGHYEHAPDQHTPGGRSSQNQRRASVHSTLTTSSGRYQSKTMKRRKMIRKALIVLFPLILITFFVWAYHDWLECTIGHGEDSEEGSRCGRGNGGGHGKLPPSPSRPPTSGDNGAEDGILSILLNGHKKHQPEDDKTGFYDVWMPLLLGWGSAILYLGSRIPQIYKNWRLKSCEGLSIAMFMFSVFGNVFYVASIFLNSLEWNYVIKNMPWWLGSGGTLVFDFTIFFQFYIYRHNNPLAEALKEAAATGELDENALMATAEANEDEESTGDDEENDTDSSSATLLQQNKSSNAAESRV</sequence>
<dbReference type="AlphaFoldDB" id="A0A9P6QK50"/>
<dbReference type="SMART" id="SM00679">
    <property type="entry name" value="CTNS"/>
    <property type="match status" value="2"/>
</dbReference>
<evidence type="ECO:0000256" key="1">
    <source>
        <dbReference type="ARBA" id="ARBA00004141"/>
    </source>
</evidence>
<feature type="compositionally biased region" description="Polar residues" evidence="7">
    <location>
        <begin position="440"/>
        <end position="460"/>
    </location>
</feature>
<dbReference type="PANTHER" id="PTHR16201:SF44">
    <property type="entry name" value="SEVEN TRANSMEMBRANE PROTEIN 1"/>
    <property type="match status" value="1"/>
</dbReference>
<comment type="catalytic activity">
    <reaction evidence="6">
        <text>L-histidine(out) + L-arginine(in) = L-histidine(in) + L-arginine(out)</text>
        <dbReference type="Rhea" id="RHEA:71063"/>
        <dbReference type="ChEBI" id="CHEBI:32682"/>
        <dbReference type="ChEBI" id="CHEBI:57595"/>
    </reaction>
</comment>
<dbReference type="GO" id="GO:0015174">
    <property type="term" value="F:basic amino acid transmembrane transporter activity"/>
    <property type="evidence" value="ECO:0007669"/>
    <property type="project" value="UniProtKB-ARBA"/>
</dbReference>
<dbReference type="OrthoDB" id="8048523at2759"/>
<gene>
    <name evidence="9" type="ORF">BG011_002899</name>
</gene>
<keyword evidence="10" id="KW-1185">Reference proteome</keyword>
<evidence type="ECO:0000256" key="5">
    <source>
        <dbReference type="ARBA" id="ARBA00038039"/>
    </source>
</evidence>
<dbReference type="PANTHER" id="PTHR16201">
    <property type="entry name" value="SEVEN TRANSMEMBRANE PROTEIN 1-RELATED"/>
    <property type="match status" value="1"/>
</dbReference>
<feature type="transmembrane region" description="Helical" evidence="8">
    <location>
        <begin position="371"/>
        <end position="394"/>
    </location>
</feature>
<comment type="similarity">
    <text evidence="5">Belongs to the laat-1 family.</text>
</comment>
<feature type="transmembrane region" description="Helical" evidence="8">
    <location>
        <begin position="340"/>
        <end position="359"/>
    </location>
</feature>
<dbReference type="Gene3D" id="1.20.1280.290">
    <property type="match status" value="2"/>
</dbReference>
<dbReference type="GO" id="GO:0034486">
    <property type="term" value="P:vacuolar transmembrane transport"/>
    <property type="evidence" value="ECO:0007669"/>
    <property type="project" value="UniProtKB-ARBA"/>
</dbReference>
<keyword evidence="4 8" id="KW-0472">Membrane</keyword>
<evidence type="ECO:0000313" key="9">
    <source>
        <dbReference type="EMBL" id="KAG0267591.1"/>
    </source>
</evidence>
<protein>
    <recommendedName>
        <fullName evidence="11">PQ-loop-domain-containing protein</fullName>
    </recommendedName>
</protein>
<feature type="region of interest" description="Disordered" evidence="7">
    <location>
        <begin position="418"/>
        <end position="460"/>
    </location>
</feature>
<feature type="transmembrane region" description="Helical" evidence="8">
    <location>
        <begin position="214"/>
        <end position="232"/>
    </location>
</feature>
<dbReference type="Pfam" id="PF04193">
    <property type="entry name" value="PQ-loop"/>
    <property type="match status" value="2"/>
</dbReference>
<evidence type="ECO:0000256" key="6">
    <source>
        <dbReference type="ARBA" id="ARBA00050768"/>
    </source>
</evidence>
<dbReference type="GO" id="GO:0098852">
    <property type="term" value="C:lytic vacuole membrane"/>
    <property type="evidence" value="ECO:0007669"/>
    <property type="project" value="UniProtKB-ARBA"/>
</dbReference>
<dbReference type="FunFam" id="1.20.1280.290:FF:000009">
    <property type="entry name" value="PQ loop repeat family protein"/>
    <property type="match status" value="1"/>
</dbReference>
<feature type="transmembrane region" description="Helical" evidence="8">
    <location>
        <begin position="6"/>
        <end position="29"/>
    </location>
</feature>
<feature type="compositionally biased region" description="Acidic residues" evidence="7">
    <location>
        <begin position="424"/>
        <end position="439"/>
    </location>
</feature>
<name>A0A9P6QK50_9FUNG</name>
<evidence type="ECO:0000313" key="10">
    <source>
        <dbReference type="Proteomes" id="UP000726737"/>
    </source>
</evidence>
<feature type="compositionally biased region" description="Gly residues" evidence="7">
    <location>
        <begin position="251"/>
        <end position="260"/>
    </location>
</feature>
<feature type="compositionally biased region" description="Polar residues" evidence="7">
    <location>
        <begin position="178"/>
        <end position="203"/>
    </location>
</feature>
<reference evidence="9" key="1">
    <citation type="journal article" date="2020" name="Fungal Divers.">
        <title>Resolving the Mortierellaceae phylogeny through synthesis of multi-gene phylogenetics and phylogenomics.</title>
        <authorList>
            <person name="Vandepol N."/>
            <person name="Liber J."/>
            <person name="Desiro A."/>
            <person name="Na H."/>
            <person name="Kennedy M."/>
            <person name="Barry K."/>
            <person name="Grigoriev I.V."/>
            <person name="Miller A.N."/>
            <person name="O'Donnell K."/>
            <person name="Stajich J.E."/>
            <person name="Bonito G."/>
        </authorList>
    </citation>
    <scope>NUCLEOTIDE SEQUENCE</scope>
    <source>
        <strain evidence="9">KOD948</strain>
    </source>
</reference>
<keyword evidence="2 8" id="KW-0812">Transmembrane</keyword>
<accession>A0A9P6QK50</accession>
<dbReference type="InterPro" id="IPR006603">
    <property type="entry name" value="PQ-loop_rpt"/>
</dbReference>
<feature type="region of interest" description="Disordered" evidence="7">
    <location>
        <begin position="245"/>
        <end position="274"/>
    </location>
</feature>
<comment type="subcellular location">
    <subcellularLocation>
        <location evidence="1">Membrane</location>
        <topology evidence="1">Multi-pass membrane protein</topology>
    </subcellularLocation>
</comment>
<dbReference type="Proteomes" id="UP000726737">
    <property type="component" value="Unassembled WGS sequence"/>
</dbReference>
<evidence type="ECO:0000256" key="4">
    <source>
        <dbReference type="ARBA" id="ARBA00023136"/>
    </source>
</evidence>
<feature type="region of interest" description="Disordered" evidence="7">
    <location>
        <begin position="167"/>
        <end position="205"/>
    </location>
</feature>
<proteinExistence type="inferred from homology"/>
<dbReference type="EMBL" id="JAAAJA010000002">
    <property type="protein sequence ID" value="KAG0267591.1"/>
    <property type="molecule type" value="Genomic_DNA"/>
</dbReference>
<evidence type="ECO:0000256" key="8">
    <source>
        <dbReference type="SAM" id="Phobius"/>
    </source>
</evidence>
<dbReference type="FunFam" id="1.20.1280.290:FF:000012">
    <property type="entry name" value="Vacuolar membrane PQ loop repeat protein"/>
    <property type="match status" value="1"/>
</dbReference>
<evidence type="ECO:0000256" key="3">
    <source>
        <dbReference type="ARBA" id="ARBA00022989"/>
    </source>
</evidence>
<keyword evidence="3 8" id="KW-1133">Transmembrane helix</keyword>
<dbReference type="InterPro" id="IPR051415">
    <property type="entry name" value="LAAT-1"/>
</dbReference>
<comment type="caution">
    <text evidence="9">The sequence shown here is derived from an EMBL/GenBank/DDBJ whole genome shotgun (WGS) entry which is preliminary data.</text>
</comment>
<feature type="transmembrane region" description="Helical" evidence="8">
    <location>
        <begin position="41"/>
        <end position="59"/>
    </location>
</feature>